<evidence type="ECO:0000313" key="5">
    <source>
        <dbReference type="EMBL" id="KAL0280506.1"/>
    </source>
</evidence>
<name>A0AAW2IF33_9NEOP</name>
<dbReference type="SMART" id="SM00225">
    <property type="entry name" value="BTB"/>
    <property type="match status" value="1"/>
</dbReference>
<dbReference type="EMBL" id="JARGDH010000001">
    <property type="protein sequence ID" value="KAL0280506.1"/>
    <property type="molecule type" value="Genomic_DNA"/>
</dbReference>
<dbReference type="CDD" id="cd18315">
    <property type="entry name" value="BTB_POZ_BAB-like"/>
    <property type="match status" value="1"/>
</dbReference>
<protein>
    <recommendedName>
        <fullName evidence="4">BTB domain-containing protein</fullName>
    </recommendedName>
</protein>
<evidence type="ECO:0000256" key="1">
    <source>
        <dbReference type="ARBA" id="ARBA00004123"/>
    </source>
</evidence>
<accession>A0AAW2IF33</accession>
<proteinExistence type="predicted"/>
<evidence type="ECO:0000259" key="4">
    <source>
        <dbReference type="PROSITE" id="PS50097"/>
    </source>
</evidence>
<dbReference type="GO" id="GO:0006357">
    <property type="term" value="P:regulation of transcription by RNA polymerase II"/>
    <property type="evidence" value="ECO:0007669"/>
    <property type="project" value="TreeGrafter"/>
</dbReference>
<dbReference type="PROSITE" id="PS50097">
    <property type="entry name" value="BTB"/>
    <property type="match status" value="1"/>
</dbReference>
<dbReference type="InterPro" id="IPR000210">
    <property type="entry name" value="BTB/POZ_dom"/>
</dbReference>
<dbReference type="AlphaFoldDB" id="A0AAW2IF33"/>
<feature type="compositionally biased region" description="Low complexity" evidence="3">
    <location>
        <begin position="183"/>
        <end position="194"/>
    </location>
</feature>
<dbReference type="Gene3D" id="3.30.710.10">
    <property type="entry name" value="Potassium Channel Kv1.1, Chain A"/>
    <property type="match status" value="1"/>
</dbReference>
<comment type="caution">
    <text evidence="5">The sequence shown here is derived from an EMBL/GenBank/DDBJ whole genome shotgun (WGS) entry which is preliminary data.</text>
</comment>
<feature type="region of interest" description="Disordered" evidence="3">
    <location>
        <begin position="116"/>
        <end position="207"/>
    </location>
</feature>
<gene>
    <name evidence="5" type="ORF">PYX00_001774</name>
</gene>
<sequence length="367" mass="40946">MESSDDQFSLKWNNFQSNLATGFHDLLQEEDMVDVTLAAEGKFLQAHKIILSVCSPYFKDLFKMNPCKHPIVILKDVGHQELADMLDFMYRGEASVRQEDLAAFLKLAETLKVKGLAGDKGPDDSPASSHQTPRKPNLVPKKKKIVEATVFEAEDDPGDPDFNPGGNEAKRKRKRVSSPQPKTENTSTSATSNSFVPLSNPKQEVQDQDEVEFLDDTASDPLVQFITGKQTKQETTNEFEDSNQDMTGDETHDGELDMSAGPSNADDTAEQLPQVAEDRSKGCNFHGNDHPIFDHFEISKDRAMCRVCSRIMVYRGPSYVTSLANHLARRSGHEAHFQKYLKKKFNRLLWGSGIDGNTKPPGVLKPC</sequence>
<comment type="subcellular location">
    <subcellularLocation>
        <location evidence="1">Nucleus</location>
    </subcellularLocation>
</comment>
<dbReference type="InterPro" id="IPR011333">
    <property type="entry name" value="SKP1/BTB/POZ_sf"/>
</dbReference>
<keyword evidence="2" id="KW-0539">Nucleus</keyword>
<dbReference type="PANTHER" id="PTHR23110:SF99">
    <property type="entry name" value="BROAD-COMPLEX CORE PROTEIN ISOFORM 6"/>
    <property type="match status" value="1"/>
</dbReference>
<dbReference type="Pfam" id="PF00651">
    <property type="entry name" value="BTB"/>
    <property type="match status" value="1"/>
</dbReference>
<feature type="compositionally biased region" description="Polar residues" evidence="3">
    <location>
        <begin position="227"/>
        <end position="236"/>
    </location>
</feature>
<evidence type="ECO:0000256" key="3">
    <source>
        <dbReference type="SAM" id="MobiDB-lite"/>
    </source>
</evidence>
<dbReference type="GO" id="GO:0005634">
    <property type="term" value="C:nucleus"/>
    <property type="evidence" value="ECO:0007669"/>
    <property type="project" value="UniProtKB-SubCell"/>
</dbReference>
<evidence type="ECO:0000256" key="2">
    <source>
        <dbReference type="ARBA" id="ARBA00023242"/>
    </source>
</evidence>
<dbReference type="PANTHER" id="PTHR23110">
    <property type="entry name" value="BTB DOMAIN TRANSCRIPTION FACTOR"/>
    <property type="match status" value="1"/>
</dbReference>
<feature type="region of interest" description="Disordered" evidence="3">
    <location>
        <begin position="226"/>
        <end position="267"/>
    </location>
</feature>
<dbReference type="InterPro" id="IPR051095">
    <property type="entry name" value="Dros_DevTransReg"/>
</dbReference>
<dbReference type="SUPFAM" id="SSF54695">
    <property type="entry name" value="POZ domain"/>
    <property type="match status" value="1"/>
</dbReference>
<reference evidence="5" key="1">
    <citation type="journal article" date="2024" name="Gigascience">
        <title>Chromosome-level genome of the poultry shaft louse Menopon gallinae provides insight into the host-switching and adaptive evolution of parasitic lice.</title>
        <authorList>
            <person name="Xu Y."/>
            <person name="Ma L."/>
            <person name="Liu S."/>
            <person name="Liang Y."/>
            <person name="Liu Q."/>
            <person name="He Z."/>
            <person name="Tian L."/>
            <person name="Duan Y."/>
            <person name="Cai W."/>
            <person name="Li H."/>
            <person name="Song F."/>
        </authorList>
    </citation>
    <scope>NUCLEOTIDE SEQUENCE</scope>
    <source>
        <strain evidence="5">Cailab_2023a</strain>
    </source>
</reference>
<organism evidence="5">
    <name type="scientific">Menopon gallinae</name>
    <name type="common">poultry shaft louse</name>
    <dbReference type="NCBI Taxonomy" id="328185"/>
    <lineage>
        <taxon>Eukaryota</taxon>
        <taxon>Metazoa</taxon>
        <taxon>Ecdysozoa</taxon>
        <taxon>Arthropoda</taxon>
        <taxon>Hexapoda</taxon>
        <taxon>Insecta</taxon>
        <taxon>Pterygota</taxon>
        <taxon>Neoptera</taxon>
        <taxon>Paraneoptera</taxon>
        <taxon>Psocodea</taxon>
        <taxon>Troctomorpha</taxon>
        <taxon>Phthiraptera</taxon>
        <taxon>Amblycera</taxon>
        <taxon>Menoponidae</taxon>
        <taxon>Menopon</taxon>
    </lineage>
</organism>
<feature type="domain" description="BTB" evidence="4">
    <location>
        <begin position="33"/>
        <end position="98"/>
    </location>
</feature>